<accession>A0AAP0PQ59</accession>
<gene>
    <name evidence="2" type="ORF">Scep_007553</name>
</gene>
<dbReference type="AlphaFoldDB" id="A0AAP0PQ59"/>
<evidence type="ECO:0000313" key="2">
    <source>
        <dbReference type="EMBL" id="KAK9148796.1"/>
    </source>
</evidence>
<feature type="region of interest" description="Disordered" evidence="1">
    <location>
        <begin position="85"/>
        <end position="129"/>
    </location>
</feature>
<evidence type="ECO:0000313" key="3">
    <source>
        <dbReference type="Proteomes" id="UP001419268"/>
    </source>
</evidence>
<organism evidence="2 3">
    <name type="scientific">Stephania cephalantha</name>
    <dbReference type="NCBI Taxonomy" id="152367"/>
    <lineage>
        <taxon>Eukaryota</taxon>
        <taxon>Viridiplantae</taxon>
        <taxon>Streptophyta</taxon>
        <taxon>Embryophyta</taxon>
        <taxon>Tracheophyta</taxon>
        <taxon>Spermatophyta</taxon>
        <taxon>Magnoliopsida</taxon>
        <taxon>Ranunculales</taxon>
        <taxon>Menispermaceae</taxon>
        <taxon>Menispermoideae</taxon>
        <taxon>Cissampelideae</taxon>
        <taxon>Stephania</taxon>
    </lineage>
</organism>
<comment type="caution">
    <text evidence="2">The sequence shown here is derived from an EMBL/GenBank/DDBJ whole genome shotgun (WGS) entry which is preliminary data.</text>
</comment>
<dbReference type="EMBL" id="JBBNAG010000003">
    <property type="protein sequence ID" value="KAK9148796.1"/>
    <property type="molecule type" value="Genomic_DNA"/>
</dbReference>
<proteinExistence type="predicted"/>
<name>A0AAP0PQ59_9MAGN</name>
<dbReference type="Proteomes" id="UP001419268">
    <property type="component" value="Unassembled WGS sequence"/>
</dbReference>
<protein>
    <submittedName>
        <fullName evidence="2">Uncharacterized protein</fullName>
    </submittedName>
</protein>
<sequence>MEESKEVQGCEPINGDCERDFWIFGKRSPSKKLYSNLSRRMKLLIAFEAARDLRALYLSHSDLVSRLRRQEISFDRDEELNDSDEVLGYDEREEASARRAQRRPSARRSESARRRQRRQRRPSARSRVE</sequence>
<reference evidence="2 3" key="1">
    <citation type="submission" date="2024-01" db="EMBL/GenBank/DDBJ databases">
        <title>Genome assemblies of Stephania.</title>
        <authorList>
            <person name="Yang L."/>
        </authorList>
    </citation>
    <scope>NUCLEOTIDE SEQUENCE [LARGE SCALE GENOMIC DNA]</scope>
    <source>
        <strain evidence="2">JXDWG</strain>
        <tissue evidence="2">Leaf</tissue>
    </source>
</reference>
<feature type="compositionally biased region" description="Basic residues" evidence="1">
    <location>
        <begin position="114"/>
        <end position="129"/>
    </location>
</feature>
<evidence type="ECO:0000256" key="1">
    <source>
        <dbReference type="SAM" id="MobiDB-lite"/>
    </source>
</evidence>
<keyword evidence="3" id="KW-1185">Reference proteome</keyword>